<keyword evidence="3" id="KW-1185">Reference proteome</keyword>
<organism evidence="2 3">
    <name type="scientific">Saltatorellus ferox</name>
    <dbReference type="NCBI Taxonomy" id="2528018"/>
    <lineage>
        <taxon>Bacteria</taxon>
        <taxon>Pseudomonadati</taxon>
        <taxon>Planctomycetota</taxon>
        <taxon>Planctomycetia</taxon>
        <taxon>Planctomycetia incertae sedis</taxon>
        <taxon>Saltatorellus</taxon>
    </lineage>
</organism>
<protein>
    <submittedName>
        <fullName evidence="2">Uncharacterized protein</fullName>
    </submittedName>
</protein>
<accession>A0A518F021</accession>
<keyword evidence="1" id="KW-1133">Transmembrane helix</keyword>
<keyword evidence="1" id="KW-0472">Membrane</keyword>
<dbReference type="Proteomes" id="UP000320390">
    <property type="component" value="Chromosome"/>
</dbReference>
<keyword evidence="1" id="KW-0812">Transmembrane</keyword>
<evidence type="ECO:0000313" key="3">
    <source>
        <dbReference type="Proteomes" id="UP000320390"/>
    </source>
</evidence>
<feature type="transmembrane region" description="Helical" evidence="1">
    <location>
        <begin position="50"/>
        <end position="72"/>
    </location>
</feature>
<sequence>MPTSQPYDLPFPRARMVLTGSSLLAAAALIALSTQSGIDGRETPHTENELLVLWSVVGVMASGLGILGLWCLMRQKHVRINRATRELELWTTNFLWARRRALPADGKGRVEVDSVEQDSADLTYTFTVWPIVYRHRGAELELHRFRKQALSREWRDRVMQLLKSSLRQ</sequence>
<reference evidence="2 3" key="1">
    <citation type="submission" date="2019-02" db="EMBL/GenBank/DDBJ databases">
        <title>Deep-cultivation of Planctomycetes and their phenomic and genomic characterization uncovers novel biology.</title>
        <authorList>
            <person name="Wiegand S."/>
            <person name="Jogler M."/>
            <person name="Boedeker C."/>
            <person name="Pinto D."/>
            <person name="Vollmers J."/>
            <person name="Rivas-Marin E."/>
            <person name="Kohn T."/>
            <person name="Peeters S.H."/>
            <person name="Heuer A."/>
            <person name="Rast P."/>
            <person name="Oberbeckmann S."/>
            <person name="Bunk B."/>
            <person name="Jeske O."/>
            <person name="Meyerdierks A."/>
            <person name="Storesund J.E."/>
            <person name="Kallscheuer N."/>
            <person name="Luecker S."/>
            <person name="Lage O.M."/>
            <person name="Pohl T."/>
            <person name="Merkel B.J."/>
            <person name="Hornburger P."/>
            <person name="Mueller R.-W."/>
            <person name="Bruemmer F."/>
            <person name="Labrenz M."/>
            <person name="Spormann A.M."/>
            <person name="Op den Camp H."/>
            <person name="Overmann J."/>
            <person name="Amann R."/>
            <person name="Jetten M.S.M."/>
            <person name="Mascher T."/>
            <person name="Medema M.H."/>
            <person name="Devos D.P."/>
            <person name="Kaster A.-K."/>
            <person name="Ovreas L."/>
            <person name="Rohde M."/>
            <person name="Galperin M.Y."/>
            <person name="Jogler C."/>
        </authorList>
    </citation>
    <scope>NUCLEOTIDE SEQUENCE [LARGE SCALE GENOMIC DNA]</scope>
    <source>
        <strain evidence="2 3">Poly30</strain>
    </source>
</reference>
<dbReference type="RefSeq" id="WP_145204438.1">
    <property type="nucleotide sequence ID" value="NZ_CP036434.1"/>
</dbReference>
<proteinExistence type="predicted"/>
<name>A0A518F021_9BACT</name>
<dbReference type="EMBL" id="CP036434">
    <property type="protein sequence ID" value="QDV09671.1"/>
    <property type="molecule type" value="Genomic_DNA"/>
</dbReference>
<evidence type="ECO:0000256" key="1">
    <source>
        <dbReference type="SAM" id="Phobius"/>
    </source>
</evidence>
<gene>
    <name evidence="2" type="ORF">Poly30_52290</name>
</gene>
<dbReference type="AlphaFoldDB" id="A0A518F021"/>
<evidence type="ECO:0000313" key="2">
    <source>
        <dbReference type="EMBL" id="QDV09671.1"/>
    </source>
</evidence>